<dbReference type="EMBL" id="CAJJDM010000171">
    <property type="protein sequence ID" value="CAD8115351.1"/>
    <property type="molecule type" value="Genomic_DNA"/>
</dbReference>
<feature type="transmembrane region" description="Helical" evidence="1">
    <location>
        <begin position="20"/>
        <end position="38"/>
    </location>
</feature>
<evidence type="ECO:0000313" key="3">
    <source>
        <dbReference type="Proteomes" id="UP000688137"/>
    </source>
</evidence>
<evidence type="ECO:0000256" key="1">
    <source>
        <dbReference type="SAM" id="Phobius"/>
    </source>
</evidence>
<comment type="caution">
    <text evidence="2">The sequence shown here is derived from an EMBL/GenBank/DDBJ whole genome shotgun (WGS) entry which is preliminary data.</text>
</comment>
<dbReference type="Proteomes" id="UP000688137">
    <property type="component" value="Unassembled WGS sequence"/>
</dbReference>
<proteinExistence type="predicted"/>
<dbReference type="AlphaFoldDB" id="A0A8S1QK67"/>
<name>A0A8S1QK67_PARPR</name>
<organism evidence="2 3">
    <name type="scientific">Paramecium primaurelia</name>
    <dbReference type="NCBI Taxonomy" id="5886"/>
    <lineage>
        <taxon>Eukaryota</taxon>
        <taxon>Sar</taxon>
        <taxon>Alveolata</taxon>
        <taxon>Ciliophora</taxon>
        <taxon>Intramacronucleata</taxon>
        <taxon>Oligohymenophorea</taxon>
        <taxon>Peniculida</taxon>
        <taxon>Parameciidae</taxon>
        <taxon>Paramecium</taxon>
    </lineage>
</organism>
<reference evidence="2" key="1">
    <citation type="submission" date="2021-01" db="EMBL/GenBank/DDBJ databases">
        <authorList>
            <consortium name="Genoscope - CEA"/>
            <person name="William W."/>
        </authorList>
    </citation>
    <scope>NUCLEOTIDE SEQUENCE</scope>
</reference>
<protein>
    <recommendedName>
        <fullName evidence="4">Transmembrane protein</fullName>
    </recommendedName>
</protein>
<keyword evidence="1" id="KW-0472">Membrane</keyword>
<keyword evidence="3" id="KW-1185">Reference proteome</keyword>
<accession>A0A8S1QK67</accession>
<keyword evidence="1" id="KW-1133">Transmembrane helix</keyword>
<gene>
    <name evidence="2" type="ORF">PPRIM_AZ9-3.1.T1640005</name>
</gene>
<keyword evidence="1" id="KW-0812">Transmembrane</keyword>
<sequence>MKILNVRIRNQYYFQKVYNIFKIILFLKVKILILLHVVQVNLRDSLGKQYIVLIVYAIRTQISLKEGNYYILIKTTYYQFQAQQALIKSRPENQQKMNIYSQISILKIELSQGFLEEIIANSDYILGLNFEKEIQIEYETYYLIIN</sequence>
<evidence type="ECO:0008006" key="4">
    <source>
        <dbReference type="Google" id="ProtNLM"/>
    </source>
</evidence>
<evidence type="ECO:0000313" key="2">
    <source>
        <dbReference type="EMBL" id="CAD8115351.1"/>
    </source>
</evidence>